<evidence type="ECO:0000313" key="3">
    <source>
        <dbReference type="Proteomes" id="UP000515202"/>
    </source>
</evidence>
<dbReference type="PANTHER" id="PTHR15576">
    <property type="entry name" value="RIBITOL-5-PHOSPHATE XYLOSYLTRANSFERASE 1"/>
    <property type="match status" value="1"/>
</dbReference>
<evidence type="ECO:0000259" key="1">
    <source>
        <dbReference type="Pfam" id="PF24785"/>
    </source>
</evidence>
<dbReference type="OrthoDB" id="8560686at2759"/>
<dbReference type="InterPro" id="IPR057539">
    <property type="entry name" value="RXYLT1_N"/>
</dbReference>
<dbReference type="InterPro" id="IPR057538">
    <property type="entry name" value="RXYLT1_C"/>
</dbReference>
<dbReference type="GO" id="GO:0005794">
    <property type="term" value="C:Golgi apparatus"/>
    <property type="evidence" value="ECO:0007669"/>
    <property type="project" value="TreeGrafter"/>
</dbReference>
<reference evidence="4" key="1">
    <citation type="submission" date="2025-08" db="UniProtKB">
        <authorList>
            <consortium name="RefSeq"/>
        </authorList>
    </citation>
    <scope>IDENTIFICATION</scope>
    <source>
        <tissue evidence="4">Kidney</tissue>
    </source>
</reference>
<keyword evidence="3" id="KW-1185">Reference proteome</keyword>
<evidence type="ECO:0000313" key="4">
    <source>
        <dbReference type="RefSeq" id="XP_023376271.1"/>
    </source>
</evidence>
<dbReference type="Pfam" id="PF24786">
    <property type="entry name" value="RXYLT1_N"/>
    <property type="match status" value="1"/>
</dbReference>
<accession>A0A6P6BMG4</accession>
<dbReference type="RefSeq" id="XP_023376271.1">
    <property type="nucleotide sequence ID" value="XM_023520503.1"/>
</dbReference>
<sequence>MRLTRKRLCSFLIALYCLFSLYAAYHVFFGRRRQTSAASLRGLRKGAAPARDRRGRVQSSLGSEEWNPWEGDEKYEQQHRFKTSLQIVNKSTKGKTDFQVQIWGKAAIGLYLWEHIFEGLLDPTDVTAQWREGNSIVGRTHYSFITGPAVVPGYFSVDVNNVVLILNGREKAKVFYATQWLLYAKNLVQTQKLQHLAVVLLGNEHCNNDWINQFLKRNGGFVELLFIIYDSPWINNMDVFQWPLGVATYRNFPVVEASWSMLHNERPYLCNFLGTVYENSSRQELMNILKQEGIDKLCLVSVREQWQPQETNESLKTYQEALLHSDLTLCPVGVNTECYRIYEACSYGSIPVVEDVMTAGSCGNTSIYHSAPLQLLKSMDAPFIFIKNWKELPAVLEKEKTIILQEKIQRRKMLLHWEAALCSGKTELWSQTKPKPCLCTYYLGTLRKQVT</sequence>
<dbReference type="AlphaFoldDB" id="A0A6P6BMG4"/>
<feature type="domain" description="RXYLT1 N-terminal" evidence="2">
    <location>
        <begin position="100"/>
        <end position="243"/>
    </location>
</feature>
<dbReference type="GO" id="GO:0120053">
    <property type="term" value="F:ribitol beta-1,4-xylosyltransferase activity"/>
    <property type="evidence" value="ECO:0007669"/>
    <property type="project" value="InterPro"/>
</dbReference>
<dbReference type="PANTHER" id="PTHR15576:SF1">
    <property type="entry name" value="RIBITOL-5-PHOSPHATE XYLOSYLTRANSFERASE 1"/>
    <property type="match status" value="1"/>
</dbReference>
<gene>
    <name evidence="4" type="primary">RXYLT1</name>
</gene>
<dbReference type="InterPro" id="IPR055286">
    <property type="entry name" value="RXYLT1-like"/>
</dbReference>
<dbReference type="CDD" id="cd21099">
    <property type="entry name" value="RXYLT1-like"/>
    <property type="match status" value="1"/>
</dbReference>
<evidence type="ECO:0000259" key="2">
    <source>
        <dbReference type="Pfam" id="PF24786"/>
    </source>
</evidence>
<dbReference type="Proteomes" id="UP000515202">
    <property type="component" value="Unplaced"/>
</dbReference>
<dbReference type="CTD" id="10329"/>
<organism evidence="3 4">
    <name type="scientific">Pteropus vampyrus</name>
    <name type="common">Large flying fox</name>
    <dbReference type="NCBI Taxonomy" id="132908"/>
    <lineage>
        <taxon>Eukaryota</taxon>
        <taxon>Metazoa</taxon>
        <taxon>Chordata</taxon>
        <taxon>Craniata</taxon>
        <taxon>Vertebrata</taxon>
        <taxon>Euteleostomi</taxon>
        <taxon>Mammalia</taxon>
        <taxon>Eutheria</taxon>
        <taxon>Laurasiatheria</taxon>
        <taxon>Chiroptera</taxon>
        <taxon>Yinpterochiroptera</taxon>
        <taxon>Pteropodoidea</taxon>
        <taxon>Pteropodidae</taxon>
        <taxon>Pteropodinae</taxon>
        <taxon>Pteropus</taxon>
    </lineage>
</organism>
<dbReference type="Pfam" id="PF24785">
    <property type="entry name" value="RXYLT1_C"/>
    <property type="match status" value="1"/>
</dbReference>
<dbReference type="GeneID" id="105301072"/>
<dbReference type="GO" id="GO:0035269">
    <property type="term" value="P:protein O-linked glycosylation via mannose"/>
    <property type="evidence" value="ECO:0007669"/>
    <property type="project" value="InterPro"/>
</dbReference>
<name>A0A6P6BMG4_PTEVA</name>
<feature type="domain" description="RXYLT1 C-terminal" evidence="1">
    <location>
        <begin position="249"/>
        <end position="418"/>
    </location>
</feature>
<proteinExistence type="predicted"/>
<protein>
    <submittedName>
        <fullName evidence="4">UDP-D-xylose:ribitol-5-phosphate beta1,4-xylosyltransferase isoform X1</fullName>
    </submittedName>
</protein>